<sequence>MAFSSYAFAQTKAGDVNTFTLKNGMKFLVMEDASIPNANMYLFYKVGSRNEYPGITGLSHFFEHMMFNGSKKFGPKQFDNVMEFNGGANNAYTNQNVTVYTDWFPTSAMETIFDLEADRIANLSIDPKMVQSERGVVASEKSTGLENSPWNRLNEMVNATAFTEHSYHWPVVGYQTDIDNWTKEDLERYFKTYYSPNNCVVVIVGNVKTADVKKLADKYMAPIPAQPTPPAVNLKEPPQVGERRVLLQKELPVPYMIMGYHTPDTQNSDYYALSILSDILSSGNSSRLYTALVDNKQVATEVSTDFGENFDPNLFSIYAVVAKSSNEADVEKAIDAEIEKVQKESVTAVELQKIKNQKLIQLYRQLETINGKANALGTYEVFFGDYKKLFDAPEAFNKVTAADVQRVAKEYLKKTNRTVGVAKSNVE</sequence>
<evidence type="ECO:0000313" key="5">
    <source>
        <dbReference type="Proteomes" id="UP001500582"/>
    </source>
</evidence>
<proteinExistence type="inferred from homology"/>
<dbReference type="EMBL" id="BAABFT010000002">
    <property type="protein sequence ID" value="GAA4315352.1"/>
    <property type="molecule type" value="Genomic_DNA"/>
</dbReference>
<evidence type="ECO:0000256" key="1">
    <source>
        <dbReference type="ARBA" id="ARBA00007261"/>
    </source>
</evidence>
<dbReference type="Pfam" id="PF00675">
    <property type="entry name" value="Peptidase_M16"/>
    <property type="match status" value="1"/>
</dbReference>
<protein>
    <submittedName>
        <fullName evidence="4">Pitrilysin family protein</fullName>
    </submittedName>
</protein>
<evidence type="ECO:0000259" key="2">
    <source>
        <dbReference type="Pfam" id="PF00675"/>
    </source>
</evidence>
<dbReference type="PANTHER" id="PTHR11851">
    <property type="entry name" value="METALLOPROTEASE"/>
    <property type="match status" value="1"/>
</dbReference>
<dbReference type="PANTHER" id="PTHR11851:SF49">
    <property type="entry name" value="MITOCHONDRIAL-PROCESSING PEPTIDASE SUBUNIT ALPHA"/>
    <property type="match status" value="1"/>
</dbReference>
<comment type="similarity">
    <text evidence="1">Belongs to the peptidase M16 family.</text>
</comment>
<dbReference type="InterPro" id="IPR050361">
    <property type="entry name" value="MPP/UQCRC_Complex"/>
</dbReference>
<dbReference type="InterPro" id="IPR011249">
    <property type="entry name" value="Metalloenz_LuxS/M16"/>
</dbReference>
<feature type="domain" description="Peptidase M16 N-terminal" evidence="2">
    <location>
        <begin position="30"/>
        <end position="168"/>
    </location>
</feature>
<organism evidence="4 5">
    <name type="scientific">Mucilaginibacter gynuensis</name>
    <dbReference type="NCBI Taxonomy" id="1302236"/>
    <lineage>
        <taxon>Bacteria</taxon>
        <taxon>Pseudomonadati</taxon>
        <taxon>Bacteroidota</taxon>
        <taxon>Sphingobacteriia</taxon>
        <taxon>Sphingobacteriales</taxon>
        <taxon>Sphingobacteriaceae</taxon>
        <taxon>Mucilaginibacter</taxon>
    </lineage>
</organism>
<comment type="caution">
    <text evidence="4">The sequence shown here is derived from an EMBL/GenBank/DDBJ whole genome shotgun (WGS) entry which is preliminary data.</text>
</comment>
<gene>
    <name evidence="4" type="ORF">GCM10023149_11920</name>
</gene>
<dbReference type="SUPFAM" id="SSF63411">
    <property type="entry name" value="LuxS/MPP-like metallohydrolase"/>
    <property type="match status" value="2"/>
</dbReference>
<dbReference type="InterPro" id="IPR007863">
    <property type="entry name" value="Peptidase_M16_C"/>
</dbReference>
<dbReference type="InterPro" id="IPR011765">
    <property type="entry name" value="Pept_M16_N"/>
</dbReference>
<dbReference type="Gene3D" id="3.30.830.10">
    <property type="entry name" value="Metalloenzyme, LuxS/M16 peptidase-like"/>
    <property type="match status" value="2"/>
</dbReference>
<dbReference type="Pfam" id="PF05193">
    <property type="entry name" value="Peptidase_M16_C"/>
    <property type="match status" value="1"/>
</dbReference>
<name>A0ABP8G1E3_9SPHI</name>
<accession>A0ABP8G1E3</accession>
<reference evidence="5" key="1">
    <citation type="journal article" date="2019" name="Int. J. Syst. Evol. Microbiol.">
        <title>The Global Catalogue of Microorganisms (GCM) 10K type strain sequencing project: providing services to taxonomists for standard genome sequencing and annotation.</title>
        <authorList>
            <consortium name="The Broad Institute Genomics Platform"/>
            <consortium name="The Broad Institute Genome Sequencing Center for Infectious Disease"/>
            <person name="Wu L."/>
            <person name="Ma J."/>
        </authorList>
    </citation>
    <scope>NUCLEOTIDE SEQUENCE [LARGE SCALE GENOMIC DNA]</scope>
    <source>
        <strain evidence="5">JCM 17705</strain>
    </source>
</reference>
<evidence type="ECO:0000259" key="3">
    <source>
        <dbReference type="Pfam" id="PF05193"/>
    </source>
</evidence>
<dbReference type="Proteomes" id="UP001500582">
    <property type="component" value="Unassembled WGS sequence"/>
</dbReference>
<feature type="domain" description="Peptidase M16 C-terminal" evidence="3">
    <location>
        <begin position="180"/>
        <end position="357"/>
    </location>
</feature>
<keyword evidence="5" id="KW-1185">Reference proteome</keyword>
<evidence type="ECO:0000313" key="4">
    <source>
        <dbReference type="EMBL" id="GAA4315352.1"/>
    </source>
</evidence>